<protein>
    <recommendedName>
        <fullName evidence="1">Restriction endonuclease type II-like domain-containing protein</fullName>
    </recommendedName>
</protein>
<name>A0A0B5D6P4_9CORY</name>
<dbReference type="SUPFAM" id="SSF52980">
    <property type="entry name" value="Restriction endonuclease-like"/>
    <property type="match status" value="1"/>
</dbReference>
<organism evidence="2 3">
    <name type="scientific">Corynebacterium humireducens NBRC 106098 = DSM 45392</name>
    <dbReference type="NCBI Taxonomy" id="1223515"/>
    <lineage>
        <taxon>Bacteria</taxon>
        <taxon>Bacillati</taxon>
        <taxon>Actinomycetota</taxon>
        <taxon>Actinomycetes</taxon>
        <taxon>Mycobacteriales</taxon>
        <taxon>Corynebacteriaceae</taxon>
        <taxon>Corynebacterium</taxon>
    </lineage>
</organism>
<dbReference type="RefSeq" id="WP_052437646.1">
    <property type="nucleotide sequence ID" value="NZ_BCSU01000008.1"/>
</dbReference>
<feature type="domain" description="Restriction endonuclease type II-like" evidence="1">
    <location>
        <begin position="181"/>
        <end position="272"/>
    </location>
</feature>
<dbReference type="STRING" id="1223515.B842_00735"/>
<dbReference type="KEGG" id="chm:B842_00735"/>
<gene>
    <name evidence="2" type="ORF">B842_00735</name>
</gene>
<sequence length="306" mass="34496">MDFGDHTVVDSALLRGRGLTQRQIERLVANGHLHRVEQGLFTTRKPEGLLLLQALCHRRPNLVFTGRTALELRRDQPLTLPVQALVPRGRSSNSTPLLQLRRRKEPRFRQVRGLRLALPAVSVADADDLPDGELIAYLESEFAGHQGKRQLEAEVACMPRVPGRFRALVSRASIGADSEAERQVARALSARGLRVEQNVLLGGYYFDILLPTARVIVEIDGFRYHSAERRETFVRDRWKANYATRHGYRVLRYSGSCVRHHPEEIVAQVVAAVEGLAEELDTESTPVWEWHDILTGQPPVNAEMAQ</sequence>
<evidence type="ECO:0000313" key="3">
    <source>
        <dbReference type="Proteomes" id="UP000031524"/>
    </source>
</evidence>
<evidence type="ECO:0000313" key="2">
    <source>
        <dbReference type="EMBL" id="AJE32003.1"/>
    </source>
</evidence>
<accession>A0A0B5D6P4</accession>
<dbReference type="AlphaFoldDB" id="A0A0B5D6P4"/>
<dbReference type="Gene3D" id="3.40.960.10">
    <property type="entry name" value="VSR Endonuclease"/>
    <property type="match status" value="1"/>
</dbReference>
<reference evidence="2 3" key="1">
    <citation type="submission" date="2013-04" db="EMBL/GenBank/DDBJ databases">
        <title>Complete genome sequence of Corynebacterium humireducens DSM 45392(T), isolated from a wastewater-fed microbial fuel cell.</title>
        <authorList>
            <person name="Ruckert C."/>
            <person name="Albersmeier A."/>
            <person name="Kalinowski J."/>
        </authorList>
    </citation>
    <scope>NUCLEOTIDE SEQUENCE [LARGE SCALE GENOMIC DNA]</scope>
    <source>
        <strain evidence="3">MFC-5</strain>
    </source>
</reference>
<dbReference type="Proteomes" id="UP000031524">
    <property type="component" value="Chromosome"/>
</dbReference>
<dbReference type="OrthoDB" id="4419644at2"/>
<proteinExistence type="predicted"/>
<evidence type="ECO:0000259" key="1">
    <source>
        <dbReference type="Pfam" id="PF18741"/>
    </source>
</evidence>
<dbReference type="InterPro" id="IPR011335">
    <property type="entry name" value="Restrct_endonuc-II-like"/>
</dbReference>
<dbReference type="InterPro" id="IPR049468">
    <property type="entry name" value="Restrct_endonuc-II-like_dom"/>
</dbReference>
<dbReference type="HOGENOM" id="CLU_059335_0_0_11"/>
<dbReference type="Pfam" id="PF18741">
    <property type="entry name" value="MTES_1575"/>
    <property type="match status" value="1"/>
</dbReference>
<dbReference type="EMBL" id="CP005286">
    <property type="protein sequence ID" value="AJE32003.1"/>
    <property type="molecule type" value="Genomic_DNA"/>
</dbReference>
<keyword evidence="3" id="KW-1185">Reference proteome</keyword>